<evidence type="ECO:0000313" key="4">
    <source>
        <dbReference type="EMBL" id="MQM14697.1"/>
    </source>
</evidence>
<dbReference type="Gene3D" id="1.10.20.10">
    <property type="entry name" value="Histone, subunit A"/>
    <property type="match status" value="1"/>
</dbReference>
<feature type="non-terminal residue" evidence="4">
    <location>
        <position position="1"/>
    </location>
</feature>
<comment type="similarity">
    <text evidence="1">Belongs to the histone H3 family.</text>
</comment>
<dbReference type="EMBL" id="NMUH01006193">
    <property type="protein sequence ID" value="MQM14697.1"/>
    <property type="molecule type" value="Genomic_DNA"/>
</dbReference>
<protein>
    <recommendedName>
        <fullName evidence="3">Core Histone H2A/H2B/H3 domain-containing protein</fullName>
    </recommendedName>
</protein>
<dbReference type="GO" id="GO:0046982">
    <property type="term" value="F:protein heterodimerization activity"/>
    <property type="evidence" value="ECO:0007669"/>
    <property type="project" value="InterPro"/>
</dbReference>
<dbReference type="Pfam" id="PF00125">
    <property type="entry name" value="Histone"/>
    <property type="match status" value="1"/>
</dbReference>
<dbReference type="InterPro" id="IPR000164">
    <property type="entry name" value="Histone_H3/CENP-A"/>
</dbReference>
<dbReference type="GO" id="GO:0030527">
    <property type="term" value="F:structural constituent of chromatin"/>
    <property type="evidence" value="ECO:0007669"/>
    <property type="project" value="InterPro"/>
</dbReference>
<evidence type="ECO:0000256" key="2">
    <source>
        <dbReference type="SAM" id="MobiDB-lite"/>
    </source>
</evidence>
<keyword evidence="5" id="KW-1185">Reference proteome</keyword>
<feature type="region of interest" description="Disordered" evidence="2">
    <location>
        <begin position="1"/>
        <end position="26"/>
    </location>
</feature>
<dbReference type="SUPFAM" id="SSF47113">
    <property type="entry name" value="Histone-fold"/>
    <property type="match status" value="1"/>
</dbReference>
<dbReference type="InterPro" id="IPR009072">
    <property type="entry name" value="Histone-fold"/>
</dbReference>
<evidence type="ECO:0000256" key="1">
    <source>
        <dbReference type="ARBA" id="ARBA00010343"/>
    </source>
</evidence>
<evidence type="ECO:0000313" key="5">
    <source>
        <dbReference type="Proteomes" id="UP000652761"/>
    </source>
</evidence>
<dbReference type="InterPro" id="IPR007125">
    <property type="entry name" value="H2A/H2B/H3"/>
</dbReference>
<dbReference type="AlphaFoldDB" id="A0A843X182"/>
<comment type="caution">
    <text evidence="4">The sequence shown here is derived from an EMBL/GenBank/DDBJ whole genome shotgun (WGS) entry which is preliminary data.</text>
</comment>
<feature type="domain" description="Core Histone H2A/H2B/H3" evidence="3">
    <location>
        <begin position="101"/>
        <end position="146"/>
    </location>
</feature>
<dbReference type="Proteomes" id="UP000652761">
    <property type="component" value="Unassembled WGS sequence"/>
</dbReference>
<dbReference type="GO" id="GO:0000786">
    <property type="term" value="C:nucleosome"/>
    <property type="evidence" value="ECO:0007669"/>
    <property type="project" value="InterPro"/>
</dbReference>
<dbReference type="SMART" id="SM00428">
    <property type="entry name" value="H3"/>
    <property type="match status" value="1"/>
</dbReference>
<reference evidence="4" key="1">
    <citation type="submission" date="2017-07" db="EMBL/GenBank/DDBJ databases">
        <title>Taro Niue Genome Assembly and Annotation.</title>
        <authorList>
            <person name="Atibalentja N."/>
            <person name="Keating K."/>
            <person name="Fields C.J."/>
        </authorList>
    </citation>
    <scope>NUCLEOTIDE SEQUENCE</scope>
    <source>
        <strain evidence="4">Niue_2</strain>
        <tissue evidence="4">Leaf</tissue>
    </source>
</reference>
<proteinExistence type="inferred from homology"/>
<accession>A0A843X182</accession>
<name>A0A843X182_COLES</name>
<dbReference type="GO" id="GO:0003677">
    <property type="term" value="F:DNA binding"/>
    <property type="evidence" value="ECO:0007669"/>
    <property type="project" value="InterPro"/>
</dbReference>
<evidence type="ECO:0000259" key="3">
    <source>
        <dbReference type="Pfam" id="PF00125"/>
    </source>
</evidence>
<gene>
    <name evidence="4" type="ORF">Taro_047627</name>
</gene>
<organism evidence="4 5">
    <name type="scientific">Colocasia esculenta</name>
    <name type="common">Wild taro</name>
    <name type="synonym">Arum esculentum</name>
    <dbReference type="NCBI Taxonomy" id="4460"/>
    <lineage>
        <taxon>Eukaryota</taxon>
        <taxon>Viridiplantae</taxon>
        <taxon>Streptophyta</taxon>
        <taxon>Embryophyta</taxon>
        <taxon>Tracheophyta</taxon>
        <taxon>Spermatophyta</taxon>
        <taxon>Magnoliopsida</taxon>
        <taxon>Liliopsida</taxon>
        <taxon>Araceae</taxon>
        <taxon>Aroideae</taxon>
        <taxon>Colocasieae</taxon>
        <taxon>Colocasia</taxon>
    </lineage>
</organism>
<dbReference type="PANTHER" id="PTHR11426">
    <property type="entry name" value="HISTONE H3"/>
    <property type="match status" value="1"/>
</dbReference>
<sequence>LVELLKAERGEAGSEESERAETRRKAEALERLQGVVSRLQSGGEGEDDRRRGAAEEVRWLAKEDPEARATLAMLGAIPPLVRRHAHPHLPFIKKPHRFRPSTVTLWEIRKYQKSTELLIRKLPFQRHVREIAQGFKTDVRFQSSTSRAQPCSRDCP</sequence>